<dbReference type="PROSITE" id="PS50096">
    <property type="entry name" value="IQ"/>
    <property type="match status" value="2"/>
</dbReference>
<sequence length="879" mass="97150">MGRSTSCLKIITCGSDSADRDDPPLPESNGSSDKRGWSFRKRSARHRVLSNTIISETAPSSVNKESPESANLNFQPPDIPPAPEKIAVIQCTDEKPQLSEKPQLPDKPQLSEKPQLSASTDQEVAETIVFTKDENEADDHVEESVVIVIQAAVRGVLAQKELLKLKNVVKLQAAVRGYLVRQHAIGTLRCVQAIVKMQALVRARRARCSPGSSYEENEEKASSVIKPNATYTSIEKLVSNSFARQLMESTPKTKPIHIKCDYSKRDSAWNWLERWMSVSSVEPTPQPELITEQLEIEKRENFTSSVQTRVPPEGFCELEDSNSSIEEIALPSESEESVIKSDAFDFKFQVCHPDSPLPVDNLEQPQPETSNKSDAEETSITINSLPNQTIESEVNSERVIDSLPHKLELDGEQPDQPKRSMKRGASEQLETEGKKSVYGSYGSRKASNPAFIAAQTKFEGLSSTACLNGSFSSSHQESGVESNTETSGIDTESRTKELDMAENSVPHNSRAQYVGSECGTELSVTSTLDSPDVFEVGAAEFEHETKVSEEETHNPNRTKDLDVDDKDSSKDPVSTLSRMDQPEKLEDIKGESSDTIVAADSAQEEMNPEKSVTDVKREFKQKEMNPGKSVTGVKREFKQEEMNPDKSVTAVKREFKQEEMNPEKSVTDVKREFKQEEMNPEKSVTDVKRELNLETGGLAYRSSPEASPRSHATVPESQGTPSSQLSVKAKKSRADKSSSSQKRKSLSASKRSPSNPNNDSGARTSVEQLSKDQKNGKRRNSFGSPKPDSTGQEPRDSSSSSSLPRFMQATESARAKLNANNSPRSSPDVQDRDFIKKRQSLPGANGRQGSPRIQRSMSQAQQGAKGNDSNIVHEKKWQR</sequence>
<feature type="compositionally biased region" description="Basic and acidic residues" evidence="5">
    <location>
        <begin position="540"/>
        <end position="570"/>
    </location>
</feature>
<evidence type="ECO:0000259" key="6">
    <source>
        <dbReference type="Pfam" id="PF13178"/>
    </source>
</evidence>
<comment type="similarity">
    <text evidence="2">Belongs to the IQD family.</text>
</comment>
<evidence type="ECO:0000313" key="7">
    <source>
        <dbReference type="EMBL" id="KAJ6405871.1"/>
    </source>
</evidence>
<feature type="compositionally biased region" description="Polar residues" evidence="5">
    <location>
        <begin position="715"/>
        <end position="725"/>
    </location>
</feature>
<feature type="compositionally biased region" description="Basic and acidic residues" evidence="5">
    <location>
        <begin position="651"/>
        <end position="692"/>
    </location>
</feature>
<accession>A0AAD6JIS3</accession>
<feature type="compositionally biased region" description="Polar residues" evidence="5">
    <location>
        <begin position="112"/>
        <end position="122"/>
    </location>
</feature>
<comment type="function">
    <text evidence="4">May be involved in cooperative interactions with calmodulins or calmodulin-like proteins. Recruits calmodulin proteins to microtubules, thus being a potential scaffold in cellular signaling and trafficking. May associate with nucleic acids and regulate gene expression at the transcriptional or post-transcriptional level.</text>
</comment>
<feature type="compositionally biased region" description="Polar residues" evidence="5">
    <location>
        <begin position="363"/>
        <end position="393"/>
    </location>
</feature>
<evidence type="ECO:0000256" key="2">
    <source>
        <dbReference type="ARBA" id="ARBA00024341"/>
    </source>
</evidence>
<evidence type="ECO:0000256" key="3">
    <source>
        <dbReference type="ARBA" id="ARBA00024378"/>
    </source>
</evidence>
<feature type="compositionally biased region" description="Basic residues" evidence="5">
    <location>
        <begin position="37"/>
        <end position="48"/>
    </location>
</feature>
<feature type="compositionally biased region" description="Polar residues" evidence="5">
    <location>
        <begin position="847"/>
        <end position="870"/>
    </location>
</feature>
<reference evidence="7 8" key="1">
    <citation type="journal article" date="2023" name="Int. J. Mol. Sci.">
        <title>De Novo Assembly and Annotation of 11 Diverse Shrub Willow (Salix) Genomes Reveals Novel Gene Organization in Sex-Linked Regions.</title>
        <authorList>
            <person name="Hyden B."/>
            <person name="Feng K."/>
            <person name="Yates T.B."/>
            <person name="Jawdy S."/>
            <person name="Cereghino C."/>
            <person name="Smart L.B."/>
            <person name="Muchero W."/>
        </authorList>
    </citation>
    <scope>NUCLEOTIDE SEQUENCE [LARGE SCALE GENOMIC DNA]</scope>
    <source>
        <tissue evidence="7">Shoot tip</tissue>
    </source>
</reference>
<feature type="compositionally biased region" description="Basic and acidic residues" evidence="5">
    <location>
        <begin position="633"/>
        <end position="644"/>
    </location>
</feature>
<feature type="compositionally biased region" description="Basic and acidic residues" evidence="5">
    <location>
        <begin position="580"/>
        <end position="592"/>
    </location>
</feature>
<feature type="region of interest" description="Disordered" evidence="5">
    <location>
        <begin position="95"/>
        <end position="123"/>
    </location>
</feature>
<proteinExistence type="inferred from homology"/>
<dbReference type="Gene3D" id="1.20.5.190">
    <property type="match status" value="1"/>
</dbReference>
<comment type="caution">
    <text evidence="7">The sequence shown here is derived from an EMBL/GenBank/DDBJ whole genome shotgun (WGS) entry which is preliminary data.</text>
</comment>
<dbReference type="PANTHER" id="PTHR32295">
    <property type="entry name" value="IQ-DOMAIN 5-RELATED"/>
    <property type="match status" value="1"/>
</dbReference>
<evidence type="ECO:0000256" key="1">
    <source>
        <dbReference type="ARBA" id="ARBA00022860"/>
    </source>
</evidence>
<keyword evidence="1" id="KW-0112">Calmodulin-binding</keyword>
<feature type="compositionally biased region" description="Polar residues" evidence="5">
    <location>
        <begin position="755"/>
        <end position="768"/>
    </location>
</feature>
<organism evidence="7 8">
    <name type="scientific">Salix udensis</name>
    <dbReference type="NCBI Taxonomy" id="889485"/>
    <lineage>
        <taxon>Eukaryota</taxon>
        <taxon>Viridiplantae</taxon>
        <taxon>Streptophyta</taxon>
        <taxon>Embryophyta</taxon>
        <taxon>Tracheophyta</taxon>
        <taxon>Spermatophyta</taxon>
        <taxon>Magnoliopsida</taxon>
        <taxon>eudicotyledons</taxon>
        <taxon>Gunneridae</taxon>
        <taxon>Pentapetalae</taxon>
        <taxon>rosids</taxon>
        <taxon>fabids</taxon>
        <taxon>Malpighiales</taxon>
        <taxon>Salicaceae</taxon>
        <taxon>Saliceae</taxon>
        <taxon>Salix</taxon>
    </lineage>
</organism>
<dbReference type="PANTHER" id="PTHR32295:SF154">
    <property type="entry name" value="PROTEIN IQ-DOMAIN 32"/>
    <property type="match status" value="1"/>
</dbReference>
<dbReference type="SUPFAM" id="SSF52540">
    <property type="entry name" value="P-loop containing nucleoside triphosphate hydrolases"/>
    <property type="match status" value="1"/>
</dbReference>
<dbReference type="InterPro" id="IPR027417">
    <property type="entry name" value="P-loop_NTPase"/>
</dbReference>
<dbReference type="InterPro" id="IPR025064">
    <property type="entry name" value="DUF4005"/>
</dbReference>
<dbReference type="Pfam" id="PF00612">
    <property type="entry name" value="IQ"/>
    <property type="match status" value="2"/>
</dbReference>
<feature type="compositionally biased region" description="Polar residues" evidence="5">
    <location>
        <begin position="781"/>
        <end position="792"/>
    </location>
</feature>
<protein>
    <recommendedName>
        <fullName evidence="6">DUF4005 domain-containing protein</fullName>
    </recommendedName>
</protein>
<comment type="subunit">
    <text evidence="3">Binds to multiple calmodulin (CaM) in the presence of Ca(2+) and CaM-like proteins.</text>
</comment>
<dbReference type="GO" id="GO:0005516">
    <property type="term" value="F:calmodulin binding"/>
    <property type="evidence" value="ECO:0007669"/>
    <property type="project" value="UniProtKB-KW"/>
</dbReference>
<evidence type="ECO:0000256" key="5">
    <source>
        <dbReference type="SAM" id="MobiDB-lite"/>
    </source>
</evidence>
<gene>
    <name evidence="7" type="ORF">OIU84_013773</name>
</gene>
<feature type="region of interest" description="Disordered" evidence="5">
    <location>
        <begin position="355"/>
        <end position="444"/>
    </location>
</feature>
<dbReference type="Pfam" id="PF13178">
    <property type="entry name" value="DUF4005"/>
    <property type="match status" value="1"/>
</dbReference>
<dbReference type="SMART" id="SM00015">
    <property type="entry name" value="IQ"/>
    <property type="match status" value="3"/>
</dbReference>
<feature type="compositionally biased region" description="Polar residues" evidence="5">
    <location>
        <begin position="818"/>
        <end position="828"/>
    </location>
</feature>
<keyword evidence="8" id="KW-1185">Reference proteome</keyword>
<dbReference type="InterPro" id="IPR000048">
    <property type="entry name" value="IQ_motif_EF-hand-BS"/>
</dbReference>
<dbReference type="EMBL" id="JAPFFJ010000017">
    <property type="protein sequence ID" value="KAJ6405871.1"/>
    <property type="molecule type" value="Genomic_DNA"/>
</dbReference>
<name>A0AAD6JIS3_9ROSI</name>
<feature type="region of interest" description="Disordered" evidence="5">
    <location>
        <begin position="13"/>
        <end position="82"/>
    </location>
</feature>
<feature type="compositionally biased region" description="Basic and acidic residues" evidence="5">
    <location>
        <begin position="607"/>
        <end position="625"/>
    </location>
</feature>
<feature type="compositionally biased region" description="Polar residues" evidence="5">
    <location>
        <begin position="49"/>
        <end position="74"/>
    </location>
</feature>
<feature type="compositionally biased region" description="Basic and acidic residues" evidence="5">
    <location>
        <begin position="395"/>
        <end position="409"/>
    </location>
</feature>
<feature type="domain" description="DUF4005" evidence="6">
    <location>
        <begin position="794"/>
        <end position="861"/>
    </location>
</feature>
<feature type="region of interest" description="Disordered" evidence="5">
    <location>
        <begin position="464"/>
        <end position="879"/>
    </location>
</feature>
<evidence type="ECO:0000256" key="4">
    <source>
        <dbReference type="ARBA" id="ARBA00045534"/>
    </source>
</evidence>
<feature type="compositionally biased region" description="Polar residues" evidence="5">
    <location>
        <begin position="464"/>
        <end position="490"/>
    </location>
</feature>
<dbReference type="Proteomes" id="UP001162972">
    <property type="component" value="Chromosome 2"/>
</dbReference>
<dbReference type="AlphaFoldDB" id="A0AAD6JIS3"/>
<evidence type="ECO:0000313" key="8">
    <source>
        <dbReference type="Proteomes" id="UP001162972"/>
    </source>
</evidence>